<keyword evidence="10" id="KW-0804">Transcription</keyword>
<sequence length="414" mass="47836">MFHYLYYLMCICLYVNIQAFKLNGTFILVWWCDVIRLRRAPACVIQINEDLVPLKEESQELNEKKEQSLYENLDFTTGEKTFGCSLTEKTPTQNRSPSCILCGKFFSSYGYLEVHMRIHKGEKPFTCKQCGRSFTAKGSLNRHMRIHTREKQFTCQQCGKSFSNRGHLRDHMNVHNAERPFTCSQCGKGFNQKNLLKKHMTYHCGEKPYICSQCGKSFRHKATLNAHLINHTVENPFVCGQCGKSFRYKATLNTHLRDHTRENPFVCGQCGKSFRCKNSLIVNGVEVPVHLIGDAAYPLKNWLMKGFTNHHALTPQQRLYNYRLSSARMVIENAFGRLKGRWRCLLKRNDVNTALMSDVVAACCVLHNICEMHEEMFLPDWNITDVLQEQVQYVFQGVGGHNAQAIREAMMTLF</sequence>
<feature type="domain" description="C2H2-type" evidence="13">
    <location>
        <begin position="97"/>
        <end position="124"/>
    </location>
</feature>
<accession>A0A8C2HYE9</accession>
<dbReference type="PANTHER" id="PTHR16515">
    <property type="entry name" value="PR DOMAIN ZINC FINGER PROTEIN"/>
    <property type="match status" value="1"/>
</dbReference>
<dbReference type="AlphaFoldDB" id="A0A8C2HYE9"/>
<evidence type="ECO:0000256" key="11">
    <source>
        <dbReference type="ARBA" id="ARBA00023242"/>
    </source>
</evidence>
<dbReference type="Gene3D" id="3.30.160.60">
    <property type="entry name" value="Classic Zinc Finger"/>
    <property type="match status" value="7"/>
</dbReference>
<evidence type="ECO:0000313" key="14">
    <source>
        <dbReference type="Ensembl" id="ENSCCRP00020071659.1"/>
    </source>
</evidence>
<dbReference type="InterPro" id="IPR027806">
    <property type="entry name" value="HARBI1_dom"/>
</dbReference>
<evidence type="ECO:0000256" key="12">
    <source>
        <dbReference type="PROSITE-ProRule" id="PRU00042"/>
    </source>
</evidence>
<keyword evidence="4" id="KW-0479">Metal-binding</keyword>
<evidence type="ECO:0000256" key="9">
    <source>
        <dbReference type="ARBA" id="ARBA00023125"/>
    </source>
</evidence>
<dbReference type="PANTHER" id="PTHR16515:SF49">
    <property type="entry name" value="GASTRULA ZINC FINGER PROTEIN XLCGF49.1-LIKE-RELATED"/>
    <property type="match status" value="1"/>
</dbReference>
<dbReference type="FunFam" id="3.30.160.60:FF:000100">
    <property type="entry name" value="Zinc finger 45-like"/>
    <property type="match status" value="4"/>
</dbReference>
<organism evidence="14 15">
    <name type="scientific">Cyprinus carpio</name>
    <name type="common">Common carp</name>
    <dbReference type="NCBI Taxonomy" id="7962"/>
    <lineage>
        <taxon>Eukaryota</taxon>
        <taxon>Metazoa</taxon>
        <taxon>Chordata</taxon>
        <taxon>Craniata</taxon>
        <taxon>Vertebrata</taxon>
        <taxon>Euteleostomi</taxon>
        <taxon>Actinopterygii</taxon>
        <taxon>Neopterygii</taxon>
        <taxon>Teleostei</taxon>
        <taxon>Ostariophysi</taxon>
        <taxon>Cypriniformes</taxon>
        <taxon>Cyprinidae</taxon>
        <taxon>Cyprininae</taxon>
        <taxon>Cyprinus</taxon>
    </lineage>
</organism>
<dbReference type="PROSITE" id="PS00028">
    <property type="entry name" value="ZINC_FINGER_C2H2_1"/>
    <property type="match status" value="6"/>
</dbReference>
<evidence type="ECO:0000256" key="3">
    <source>
        <dbReference type="ARBA" id="ARBA00006991"/>
    </source>
</evidence>
<dbReference type="GO" id="GO:0042802">
    <property type="term" value="F:identical protein binding"/>
    <property type="evidence" value="ECO:0007669"/>
    <property type="project" value="UniProtKB-ARBA"/>
</dbReference>
<feature type="domain" description="C2H2-type" evidence="13">
    <location>
        <begin position="209"/>
        <end position="236"/>
    </location>
</feature>
<feature type="domain" description="C2H2-type" evidence="13">
    <location>
        <begin position="153"/>
        <end position="180"/>
    </location>
</feature>
<dbReference type="InterPro" id="IPR013087">
    <property type="entry name" value="Znf_C2H2_type"/>
</dbReference>
<dbReference type="InterPro" id="IPR036236">
    <property type="entry name" value="Znf_C2H2_sf"/>
</dbReference>
<comment type="similarity">
    <text evidence="3">Belongs to the krueppel C2H2-type zinc-finger protein family.</text>
</comment>
<evidence type="ECO:0000256" key="8">
    <source>
        <dbReference type="ARBA" id="ARBA00023015"/>
    </source>
</evidence>
<evidence type="ECO:0000256" key="1">
    <source>
        <dbReference type="ARBA" id="ARBA00001968"/>
    </source>
</evidence>
<comment type="subcellular location">
    <subcellularLocation>
        <location evidence="2">Nucleus</location>
    </subcellularLocation>
</comment>
<dbReference type="GO" id="GO:0008270">
    <property type="term" value="F:zinc ion binding"/>
    <property type="evidence" value="ECO:0007669"/>
    <property type="project" value="UniProtKB-KW"/>
</dbReference>
<keyword evidence="9" id="KW-0238">DNA-binding</keyword>
<keyword evidence="8" id="KW-0805">Transcription regulation</keyword>
<keyword evidence="7" id="KW-0862">Zinc</keyword>
<evidence type="ECO:0000256" key="7">
    <source>
        <dbReference type="ARBA" id="ARBA00022833"/>
    </source>
</evidence>
<evidence type="ECO:0000256" key="4">
    <source>
        <dbReference type="ARBA" id="ARBA00022723"/>
    </source>
</evidence>
<evidence type="ECO:0000313" key="15">
    <source>
        <dbReference type="Proteomes" id="UP000694701"/>
    </source>
</evidence>
<dbReference type="SMART" id="SM00355">
    <property type="entry name" value="ZnF_C2H2"/>
    <property type="match status" value="6"/>
</dbReference>
<feature type="domain" description="C2H2-type" evidence="13">
    <location>
        <begin position="125"/>
        <end position="152"/>
    </location>
</feature>
<dbReference type="PROSITE" id="PS50157">
    <property type="entry name" value="ZINC_FINGER_C2H2_2"/>
    <property type="match status" value="6"/>
</dbReference>
<dbReference type="Pfam" id="PF00096">
    <property type="entry name" value="zf-C2H2"/>
    <property type="match status" value="5"/>
</dbReference>
<comment type="cofactor">
    <cofactor evidence="1">
        <name>a divalent metal cation</name>
        <dbReference type="ChEBI" id="CHEBI:60240"/>
    </cofactor>
</comment>
<evidence type="ECO:0000256" key="5">
    <source>
        <dbReference type="ARBA" id="ARBA00022737"/>
    </source>
</evidence>
<dbReference type="FunFam" id="3.30.160.60:FF:001325">
    <property type="entry name" value="zinc finger protein 200"/>
    <property type="match status" value="1"/>
</dbReference>
<feature type="domain" description="C2H2-type" evidence="13">
    <location>
        <begin position="237"/>
        <end position="264"/>
    </location>
</feature>
<proteinExistence type="inferred from homology"/>
<dbReference type="GO" id="GO:0010468">
    <property type="term" value="P:regulation of gene expression"/>
    <property type="evidence" value="ECO:0007669"/>
    <property type="project" value="TreeGrafter"/>
</dbReference>
<name>A0A8C2HYE9_CYPCA</name>
<dbReference type="Pfam" id="PF13359">
    <property type="entry name" value="DDE_Tnp_4"/>
    <property type="match status" value="1"/>
</dbReference>
<dbReference type="InterPro" id="IPR041697">
    <property type="entry name" value="Znf-C2H2_11"/>
</dbReference>
<evidence type="ECO:0000259" key="13">
    <source>
        <dbReference type="PROSITE" id="PS50157"/>
    </source>
</evidence>
<evidence type="ECO:0000256" key="6">
    <source>
        <dbReference type="ARBA" id="ARBA00022771"/>
    </source>
</evidence>
<protein>
    <recommendedName>
        <fullName evidence="13">C2H2-type domain-containing protein</fullName>
    </recommendedName>
</protein>
<dbReference type="GO" id="GO:0003677">
    <property type="term" value="F:DNA binding"/>
    <property type="evidence" value="ECO:0007669"/>
    <property type="project" value="UniProtKB-KW"/>
</dbReference>
<keyword evidence="11" id="KW-0539">Nucleus</keyword>
<dbReference type="GO" id="GO:0005634">
    <property type="term" value="C:nucleus"/>
    <property type="evidence" value="ECO:0007669"/>
    <property type="project" value="UniProtKB-SubCell"/>
</dbReference>
<dbReference type="FunFam" id="3.30.160.60:FF:000912">
    <property type="entry name" value="Zinc finger protein 660"/>
    <property type="match status" value="1"/>
</dbReference>
<dbReference type="Proteomes" id="UP000694701">
    <property type="component" value="Unplaced"/>
</dbReference>
<evidence type="ECO:0000256" key="10">
    <source>
        <dbReference type="ARBA" id="ARBA00023163"/>
    </source>
</evidence>
<dbReference type="Ensembl" id="ENSCCRT00020078706.1">
    <property type="protein sequence ID" value="ENSCCRP00020071659.1"/>
    <property type="gene ID" value="ENSCCRG00020033542.1"/>
</dbReference>
<dbReference type="SUPFAM" id="SSF57667">
    <property type="entry name" value="beta-beta-alpha zinc fingers"/>
    <property type="match status" value="4"/>
</dbReference>
<keyword evidence="5" id="KW-0677">Repeat</keyword>
<dbReference type="FunFam" id="3.30.160.60:FF:000508">
    <property type="entry name" value="Myeloid zinc finger 1"/>
    <property type="match status" value="1"/>
</dbReference>
<keyword evidence="6 12" id="KW-0863">Zinc-finger</keyword>
<dbReference type="InterPro" id="IPR050331">
    <property type="entry name" value="Zinc_finger"/>
</dbReference>
<evidence type="ECO:0000256" key="2">
    <source>
        <dbReference type="ARBA" id="ARBA00004123"/>
    </source>
</evidence>
<dbReference type="Pfam" id="PF16622">
    <property type="entry name" value="zf-C2H2_11"/>
    <property type="match status" value="1"/>
</dbReference>
<reference evidence="14" key="1">
    <citation type="submission" date="2025-08" db="UniProtKB">
        <authorList>
            <consortium name="Ensembl"/>
        </authorList>
    </citation>
    <scope>IDENTIFICATION</scope>
</reference>
<feature type="domain" description="C2H2-type" evidence="13">
    <location>
        <begin position="181"/>
        <end position="208"/>
    </location>
</feature>